<proteinExistence type="predicted"/>
<organism evidence="4 5">
    <name type="scientific">Epilithonimonas hungarica</name>
    <dbReference type="NCBI Taxonomy" id="454006"/>
    <lineage>
        <taxon>Bacteria</taxon>
        <taxon>Pseudomonadati</taxon>
        <taxon>Bacteroidota</taxon>
        <taxon>Flavobacteriia</taxon>
        <taxon>Flavobacteriales</taxon>
        <taxon>Weeksellaceae</taxon>
        <taxon>Chryseobacterium group</taxon>
        <taxon>Epilithonimonas</taxon>
    </lineage>
</organism>
<dbReference type="InterPro" id="IPR003410">
    <property type="entry name" value="HYR_dom"/>
</dbReference>
<dbReference type="Pfam" id="PF18962">
    <property type="entry name" value="Por_Secre_tail"/>
    <property type="match status" value="1"/>
</dbReference>
<dbReference type="InterPro" id="IPR045474">
    <property type="entry name" value="GEVED"/>
</dbReference>
<keyword evidence="1" id="KW-0732">Signal</keyword>
<evidence type="ECO:0000256" key="2">
    <source>
        <dbReference type="ARBA" id="ARBA00022737"/>
    </source>
</evidence>
<dbReference type="InterPro" id="IPR026444">
    <property type="entry name" value="Secre_tail"/>
</dbReference>
<keyword evidence="5" id="KW-1185">Reference proteome</keyword>
<feature type="domain" description="HYR" evidence="3">
    <location>
        <begin position="342"/>
        <end position="430"/>
    </location>
</feature>
<gene>
    <name evidence="4" type="ORF">SAMN05421825_0849</name>
</gene>
<reference evidence="5" key="1">
    <citation type="submission" date="2016-10" db="EMBL/GenBank/DDBJ databases">
        <authorList>
            <person name="Varghese N."/>
            <person name="Submissions S."/>
        </authorList>
    </citation>
    <scope>NUCLEOTIDE SEQUENCE [LARGE SCALE GENOMIC DNA]</scope>
    <source>
        <strain evidence="5">DSM 19684</strain>
    </source>
</reference>
<evidence type="ECO:0000313" key="4">
    <source>
        <dbReference type="EMBL" id="SDF01755.1"/>
    </source>
</evidence>
<dbReference type="OrthoDB" id="1210035at2"/>
<dbReference type="Pfam" id="PF02494">
    <property type="entry name" value="HYR"/>
    <property type="match status" value="1"/>
</dbReference>
<dbReference type="STRING" id="454006.SAMN05421825_0849"/>
<dbReference type="PROSITE" id="PS50825">
    <property type="entry name" value="HYR"/>
    <property type="match status" value="1"/>
</dbReference>
<dbReference type="EMBL" id="FNBH01000001">
    <property type="protein sequence ID" value="SDF01755.1"/>
    <property type="molecule type" value="Genomic_DNA"/>
</dbReference>
<name>A0A1G7HMT5_9FLAO</name>
<keyword evidence="2" id="KW-0677">Repeat</keyword>
<evidence type="ECO:0000256" key="1">
    <source>
        <dbReference type="ARBA" id="ARBA00022729"/>
    </source>
</evidence>
<protein>
    <submittedName>
        <fullName evidence="4">Por secretion system C-terminal sorting domain-containing protein</fullName>
    </submittedName>
</protein>
<dbReference type="AlphaFoldDB" id="A0A1G7HMT5"/>
<dbReference type="Pfam" id="PF20009">
    <property type="entry name" value="GEVED"/>
    <property type="match status" value="1"/>
</dbReference>
<dbReference type="Proteomes" id="UP000199203">
    <property type="component" value="Unassembled WGS sequence"/>
</dbReference>
<accession>A0A1G7HMT5</accession>
<dbReference type="RefSeq" id="WP_089871609.1">
    <property type="nucleotide sequence ID" value="NZ_FNBH01000001.1"/>
</dbReference>
<evidence type="ECO:0000259" key="3">
    <source>
        <dbReference type="PROSITE" id="PS50825"/>
    </source>
</evidence>
<dbReference type="NCBIfam" id="TIGR04183">
    <property type="entry name" value="Por_Secre_tail"/>
    <property type="match status" value="1"/>
</dbReference>
<sequence>MKKVYLLLLGIITMSEINAQQIELKVLDGMGSRLYDINDSGKGIHSGAYYDFATGVTTPTEGGEGTNRLNNAGDVAGLMAFTAEDGSEIGQAAYKKNGTWNAIGYFPGDVPGNSWFSSANAISGNSKYVTGQISVDVSGSYAYLYDTEAGTIKKFDGDGSFEYGRGEGVNSSGIVSGFVNKYSINGSTYWIPVYYTPDGVVHYIGDLGYGEAADINDAGQVVGVKDNKPFIYDINTNVYKEFNIPAGFDTATFTSISENGIAVGYAGYAGNREVIIYHPSLSSNPVFLKDILTSQNVTVTTFDGKLGTAMGISANGNFIAGFDNSIPPFFAAGWAINLNNLLLNDNDCSITCPDNIETTLASASETSAVVTYTLPVTCGSSSSTGLQTVLVSGYESGSQFPIGITNVVHNLVDADGKIVYVCSFQVIVNDVYCSTTPQYGVDSITKVQFAGIDNASDPYSNQANEYYLDKVGEVYQGSEYPIAIEANTNTGYDYATVFVDWNQNGVFTDAGEIYEVGAMTSDGMDGAQITGNITVPSTATVGKARMRVMLNWDASITTPCDNSIYGYGQAEDYTLDVKESLGVDDINSKSVSYYPNPVKDILNLISEKDVTSVSVYNIEGKLVRNFTGLNQSKVQLDLSTLITGTYVVKASTKDGKTKTFKVIKK</sequence>
<evidence type="ECO:0000313" key="5">
    <source>
        <dbReference type="Proteomes" id="UP000199203"/>
    </source>
</evidence>